<dbReference type="Pfam" id="PF02607">
    <property type="entry name" value="B12-binding_2"/>
    <property type="match status" value="1"/>
</dbReference>
<evidence type="ECO:0000256" key="2">
    <source>
        <dbReference type="ARBA" id="ARBA00023285"/>
    </source>
</evidence>
<dbReference type="InterPro" id="IPR036724">
    <property type="entry name" value="Cobalamin-bd_sf"/>
</dbReference>
<evidence type="ECO:0000313" key="5">
    <source>
        <dbReference type="EMBL" id="MDC3981656.1"/>
    </source>
</evidence>
<dbReference type="InterPro" id="IPR006158">
    <property type="entry name" value="Cobalamin-bd"/>
</dbReference>
<dbReference type="Proteomes" id="UP001151081">
    <property type="component" value="Unassembled WGS sequence"/>
</dbReference>
<dbReference type="GO" id="GO:0046653">
    <property type="term" value="P:tetrahydrofolate metabolic process"/>
    <property type="evidence" value="ECO:0007669"/>
    <property type="project" value="TreeGrafter"/>
</dbReference>
<dbReference type="SUPFAM" id="SSF52242">
    <property type="entry name" value="Cobalamin (vitamin B12)-binding domain"/>
    <property type="match status" value="1"/>
</dbReference>
<dbReference type="InterPro" id="IPR036594">
    <property type="entry name" value="Meth_synthase_dom"/>
</dbReference>
<dbReference type="PROSITE" id="PS51332">
    <property type="entry name" value="B12_BINDING"/>
    <property type="match status" value="1"/>
</dbReference>
<feature type="domain" description="B12-binding" evidence="4">
    <location>
        <begin position="146"/>
        <end position="278"/>
    </location>
</feature>
<dbReference type="Gene3D" id="1.10.1240.10">
    <property type="entry name" value="Methionine synthase domain"/>
    <property type="match status" value="1"/>
</dbReference>
<reference evidence="5 6" key="1">
    <citation type="submission" date="2021-04" db="EMBL/GenBank/DDBJ databases">
        <title>Genome analysis of Polyangium sp.</title>
        <authorList>
            <person name="Li Y."/>
            <person name="Wang J."/>
        </authorList>
    </citation>
    <scope>NUCLEOTIDE SEQUENCE [LARGE SCALE GENOMIC DNA]</scope>
    <source>
        <strain evidence="5 6">SDU14</strain>
    </source>
</reference>
<gene>
    <name evidence="5" type="ORF">KEG57_14170</name>
</gene>
<dbReference type="GO" id="GO:0046872">
    <property type="term" value="F:metal ion binding"/>
    <property type="evidence" value="ECO:0007669"/>
    <property type="project" value="UniProtKB-KW"/>
</dbReference>
<dbReference type="GO" id="GO:0005829">
    <property type="term" value="C:cytosol"/>
    <property type="evidence" value="ECO:0007669"/>
    <property type="project" value="TreeGrafter"/>
</dbReference>
<feature type="region of interest" description="Disordered" evidence="3">
    <location>
        <begin position="1"/>
        <end position="47"/>
    </location>
</feature>
<dbReference type="Gene3D" id="3.40.50.280">
    <property type="entry name" value="Cobalamin-binding domain"/>
    <property type="match status" value="1"/>
</dbReference>
<keyword evidence="6" id="KW-1185">Reference proteome</keyword>
<protein>
    <submittedName>
        <fullName evidence="5">Cobalamin-dependent protein</fullName>
    </submittedName>
</protein>
<name>A0A9X3X586_9BACT</name>
<organism evidence="5 6">
    <name type="scientific">Polyangium jinanense</name>
    <dbReference type="NCBI Taxonomy" id="2829994"/>
    <lineage>
        <taxon>Bacteria</taxon>
        <taxon>Pseudomonadati</taxon>
        <taxon>Myxococcota</taxon>
        <taxon>Polyangia</taxon>
        <taxon>Polyangiales</taxon>
        <taxon>Polyangiaceae</taxon>
        <taxon>Polyangium</taxon>
    </lineage>
</organism>
<comment type="caution">
    <text evidence="5">The sequence shown here is derived from an EMBL/GenBank/DDBJ whole genome shotgun (WGS) entry which is preliminary data.</text>
</comment>
<dbReference type="PANTHER" id="PTHR45833">
    <property type="entry name" value="METHIONINE SYNTHASE"/>
    <property type="match status" value="1"/>
</dbReference>
<dbReference type="GO" id="GO:0031419">
    <property type="term" value="F:cobalamin binding"/>
    <property type="evidence" value="ECO:0007669"/>
    <property type="project" value="InterPro"/>
</dbReference>
<keyword evidence="1" id="KW-0479">Metal-binding</keyword>
<evidence type="ECO:0000259" key="4">
    <source>
        <dbReference type="PROSITE" id="PS51332"/>
    </source>
</evidence>
<keyword evidence="2" id="KW-0170">Cobalt</keyword>
<dbReference type="AlphaFoldDB" id="A0A9X3X586"/>
<evidence type="ECO:0000313" key="6">
    <source>
        <dbReference type="Proteomes" id="UP001151081"/>
    </source>
</evidence>
<accession>A0A9X3X586</accession>
<evidence type="ECO:0000256" key="1">
    <source>
        <dbReference type="ARBA" id="ARBA00022723"/>
    </source>
</evidence>
<evidence type="ECO:0000256" key="3">
    <source>
        <dbReference type="SAM" id="MobiDB-lite"/>
    </source>
</evidence>
<dbReference type="GO" id="GO:0050667">
    <property type="term" value="P:homocysteine metabolic process"/>
    <property type="evidence" value="ECO:0007669"/>
    <property type="project" value="TreeGrafter"/>
</dbReference>
<dbReference type="Pfam" id="PF02310">
    <property type="entry name" value="B12-binding"/>
    <property type="match status" value="1"/>
</dbReference>
<dbReference type="EMBL" id="JAGTJJ010000005">
    <property type="protein sequence ID" value="MDC3981656.1"/>
    <property type="molecule type" value="Genomic_DNA"/>
</dbReference>
<proteinExistence type="predicted"/>
<dbReference type="InterPro" id="IPR050554">
    <property type="entry name" value="Met_Synthase/Corrinoid"/>
</dbReference>
<dbReference type="InterPro" id="IPR003759">
    <property type="entry name" value="Cbl-bd_cap"/>
</dbReference>
<dbReference type="GO" id="GO:0008705">
    <property type="term" value="F:methionine synthase activity"/>
    <property type="evidence" value="ECO:0007669"/>
    <property type="project" value="TreeGrafter"/>
</dbReference>
<sequence length="280" mass="30088">MKLGRVPTERPDAEINATRAGSGCNESFPSRSRLPHPGRTRDRPAPLGPFVNRFPSPVDDLCARFVQAQLAGDRREALRLVMDEGVGRGAPASEVTLRVLQAAQRKIGELWQDNRISVADEHLATAIAQVVLAHLYLLSPASPLVDKIVLFGCVEGEHHDFPARLAADALDLAGYDVRFLGADVPTESLVSMIRRERPDLVALSVTMSFNLRSLRMTVARLRSDFGEALPILVGGAACDTLANPAEELAADGFARDAHDLVGIVGRLVSRPAPQALGGTP</sequence>
<dbReference type="PANTHER" id="PTHR45833:SF1">
    <property type="entry name" value="METHIONINE SYNTHASE"/>
    <property type="match status" value="1"/>
</dbReference>